<dbReference type="EMBL" id="JACHJT010000001">
    <property type="protein sequence ID" value="MBB4934438.1"/>
    <property type="molecule type" value="Genomic_DNA"/>
</dbReference>
<name>A0A7W7W584_9ACTN</name>
<sequence length="226" mass="24323">MIHRAAERPQAVLELAARLDLSVGAVVAYVYALCEANMVKVAPTVEAGTQLADRVLQRLTRRSRRIPKDVGQGVPSARISVAGPLCRWVLFREAGGFTIDSDPRPQQRTCARKAAGDDVAVLVVGDPRLPDSSIDRHPGRDALAMILTFDEDDPGHTATIVELCRARQVPVVAVGVDGAEGARAARDAGVPVLDWDVRTYPCLSEALAVLQRPTSRSEFAREAARA</sequence>
<organism evidence="1 2">
    <name type="scientific">Lipingzhangella halophila</name>
    <dbReference type="NCBI Taxonomy" id="1783352"/>
    <lineage>
        <taxon>Bacteria</taxon>
        <taxon>Bacillati</taxon>
        <taxon>Actinomycetota</taxon>
        <taxon>Actinomycetes</taxon>
        <taxon>Streptosporangiales</taxon>
        <taxon>Nocardiopsidaceae</taxon>
        <taxon>Lipingzhangella</taxon>
    </lineage>
</organism>
<accession>A0A7W7W584</accession>
<protein>
    <submittedName>
        <fullName evidence="1">Acetyl esterase/lipase</fullName>
    </submittedName>
</protein>
<keyword evidence="2" id="KW-1185">Reference proteome</keyword>
<proteinExistence type="predicted"/>
<evidence type="ECO:0000313" key="2">
    <source>
        <dbReference type="Proteomes" id="UP000523007"/>
    </source>
</evidence>
<dbReference type="Proteomes" id="UP000523007">
    <property type="component" value="Unassembled WGS sequence"/>
</dbReference>
<dbReference type="RefSeq" id="WP_312885538.1">
    <property type="nucleotide sequence ID" value="NZ_JACHJT010000001.1"/>
</dbReference>
<comment type="caution">
    <text evidence="1">The sequence shown here is derived from an EMBL/GenBank/DDBJ whole genome shotgun (WGS) entry which is preliminary data.</text>
</comment>
<reference evidence="1 2" key="1">
    <citation type="submission" date="2020-08" db="EMBL/GenBank/DDBJ databases">
        <title>Sequencing the genomes of 1000 actinobacteria strains.</title>
        <authorList>
            <person name="Klenk H.-P."/>
        </authorList>
    </citation>
    <scope>NUCLEOTIDE SEQUENCE [LARGE SCALE GENOMIC DNA]</scope>
    <source>
        <strain evidence="1 2">DSM 102030</strain>
    </source>
</reference>
<dbReference type="AlphaFoldDB" id="A0A7W7W584"/>
<dbReference type="SUPFAM" id="SSF51412">
    <property type="entry name" value="Inosine monophosphate dehydrogenase (IMPDH)"/>
    <property type="match status" value="1"/>
</dbReference>
<evidence type="ECO:0000313" key="1">
    <source>
        <dbReference type="EMBL" id="MBB4934438.1"/>
    </source>
</evidence>
<gene>
    <name evidence="1" type="ORF">F4561_005258</name>
</gene>